<reference evidence="3" key="1">
    <citation type="journal article" date="2020" name="Nature">
        <title>Giant virus diversity and host interactions through global metagenomics.</title>
        <authorList>
            <person name="Schulz F."/>
            <person name="Roux S."/>
            <person name="Paez-Espino D."/>
            <person name="Jungbluth S."/>
            <person name="Walsh D.A."/>
            <person name="Denef V.J."/>
            <person name="McMahon K.D."/>
            <person name="Konstantinidis K.T."/>
            <person name="Eloe-Fadrosh E.A."/>
            <person name="Kyrpides N.C."/>
            <person name="Woyke T."/>
        </authorList>
    </citation>
    <scope>NUCLEOTIDE SEQUENCE</scope>
    <source>
        <strain evidence="3">GVMAG-M-3300009684-20</strain>
    </source>
</reference>
<feature type="transmembrane region" description="Helical" evidence="1">
    <location>
        <begin position="54"/>
        <end position="71"/>
    </location>
</feature>
<dbReference type="Pfam" id="PF19066">
    <property type="entry name" value="P9_TM"/>
    <property type="match status" value="1"/>
</dbReference>
<dbReference type="EMBL" id="MN739078">
    <property type="protein sequence ID" value="QHS87137.1"/>
    <property type="molecule type" value="Genomic_DNA"/>
</dbReference>
<protein>
    <recommendedName>
        <fullName evidence="2">Minor capsid protein P9 transmembrane helices domain-containing protein</fullName>
    </recommendedName>
</protein>
<name>A0A6C0B4J6_9ZZZZ</name>
<organism evidence="3">
    <name type="scientific">viral metagenome</name>
    <dbReference type="NCBI Taxonomy" id="1070528"/>
    <lineage>
        <taxon>unclassified sequences</taxon>
        <taxon>metagenomes</taxon>
        <taxon>organismal metagenomes</taxon>
    </lineage>
</organism>
<feature type="domain" description="Minor capsid protein P9 transmembrane helices" evidence="2">
    <location>
        <begin position="6"/>
        <end position="64"/>
    </location>
</feature>
<accession>A0A6C0B4J6</accession>
<dbReference type="AlphaFoldDB" id="A0A6C0B4J6"/>
<evidence type="ECO:0000256" key="1">
    <source>
        <dbReference type="SAM" id="Phobius"/>
    </source>
</evidence>
<keyword evidence="1" id="KW-0812">Transmembrane</keyword>
<keyword evidence="1" id="KW-0472">Membrane</keyword>
<keyword evidence="1" id="KW-1133">Transmembrane helix</keyword>
<proteinExistence type="predicted"/>
<evidence type="ECO:0000259" key="2">
    <source>
        <dbReference type="Pfam" id="PF19066"/>
    </source>
</evidence>
<evidence type="ECO:0000313" key="3">
    <source>
        <dbReference type="EMBL" id="QHS87137.1"/>
    </source>
</evidence>
<sequence>MSREKFWLDDPANLFTNWSRFLPTNEMTVPEALNAVVRFTVYSSLLISVITQKTWYLLLIPLVMFASVFLVKMFPTTQILKETFLGAAPTRYATPTASNPFMNVLFTDYVDNPTRPPAPNINEPHVKESIDEAFSKTSDLFMDTSNKYGLMQSARQWMSQASTTIPNDLDGFQKFLNRDNVSRKHDSEAYVVAKGSTSKPDGYL</sequence>
<dbReference type="InterPro" id="IPR043915">
    <property type="entry name" value="P9_TM"/>
</dbReference>